<dbReference type="EMBL" id="JAAFYZ010000497">
    <property type="protein sequence ID" value="MBS2554760.1"/>
    <property type="molecule type" value="Genomic_DNA"/>
</dbReference>
<keyword evidence="5" id="KW-1185">Reference proteome</keyword>
<dbReference type="PANTHER" id="PTHR33055">
    <property type="entry name" value="TRANSPOSASE FOR INSERTION SEQUENCE ELEMENT IS1111A"/>
    <property type="match status" value="1"/>
</dbReference>
<accession>A0ABS5L9J1</accession>
<dbReference type="InterPro" id="IPR002525">
    <property type="entry name" value="Transp_IS110-like_N"/>
</dbReference>
<dbReference type="PANTHER" id="PTHR33055:SF16">
    <property type="entry name" value="TRANSPOSASE FOR INSERTION SEQUENCE ELEMENT IS1547"/>
    <property type="match status" value="1"/>
</dbReference>
<feature type="domain" description="Transposase IS110-like N-terminal" evidence="2">
    <location>
        <begin position="4"/>
        <end position="102"/>
    </location>
</feature>
<evidence type="ECO:0000313" key="5">
    <source>
        <dbReference type="Proteomes" id="UP000730482"/>
    </source>
</evidence>
<dbReference type="InterPro" id="IPR047650">
    <property type="entry name" value="Transpos_IS110"/>
</dbReference>
<feature type="region of interest" description="Disordered" evidence="1">
    <location>
        <begin position="287"/>
        <end position="306"/>
    </location>
</feature>
<feature type="domain" description="Transposase IS116/IS110/IS902 C-terminal" evidence="3">
    <location>
        <begin position="176"/>
        <end position="259"/>
    </location>
</feature>
<gene>
    <name evidence="4" type="ORF">KGQ19_48715</name>
</gene>
<dbReference type="Pfam" id="PF01548">
    <property type="entry name" value="DEDD_Tnp_IS110"/>
    <property type="match status" value="1"/>
</dbReference>
<organism evidence="4 5">
    <name type="scientific">Catenulispora pinistramenti</name>
    <dbReference type="NCBI Taxonomy" id="2705254"/>
    <lineage>
        <taxon>Bacteria</taxon>
        <taxon>Bacillati</taxon>
        <taxon>Actinomycetota</taxon>
        <taxon>Actinomycetes</taxon>
        <taxon>Catenulisporales</taxon>
        <taxon>Catenulisporaceae</taxon>
        <taxon>Catenulispora</taxon>
    </lineage>
</organism>
<sequence>GTVIAVGVEGTGSYGAALARHLTAAGIVVVEVDRPDRKTRRTAGKSDPLDAYAAAMAVASGRASGTPKTRDGLVEAIRSLHTARRGAVKARTAATNQLKNQLICSPADLREQLSALGTAELIATCARLRPGTDLTSPLAAAKKALRAMARRWQHLDAEAAEHETDIAALVRTANPALLALPGIGAITAAQILITAGDNPQRMHSEAAFAHLTGTAPIPASSGQTRRHRLSRGGDRQANNALHMIAITRLGHDDRTRAYAERRTTEGLSKKDIIRCLKRYIAREVHKALTSTNTPHPATKPQVATTP</sequence>
<reference evidence="4 5" key="1">
    <citation type="submission" date="2020-02" db="EMBL/GenBank/DDBJ databases">
        <title>Acidophilic actinobacteria isolated from forest soil.</title>
        <authorList>
            <person name="Golinska P."/>
        </authorList>
    </citation>
    <scope>NUCLEOTIDE SEQUENCE [LARGE SCALE GENOMIC DNA]</scope>
    <source>
        <strain evidence="4 5">NL8</strain>
    </source>
</reference>
<dbReference type="Proteomes" id="UP000730482">
    <property type="component" value="Unassembled WGS sequence"/>
</dbReference>
<evidence type="ECO:0000313" key="4">
    <source>
        <dbReference type="EMBL" id="MBS2554760.1"/>
    </source>
</evidence>
<dbReference type="NCBIfam" id="NF033542">
    <property type="entry name" value="transpos_IS110"/>
    <property type="match status" value="1"/>
</dbReference>
<name>A0ABS5L9J1_9ACTN</name>
<feature type="non-terminal residue" evidence="4">
    <location>
        <position position="1"/>
    </location>
</feature>
<feature type="compositionally biased region" description="Polar residues" evidence="1">
    <location>
        <begin position="288"/>
        <end position="306"/>
    </location>
</feature>
<dbReference type="Pfam" id="PF02371">
    <property type="entry name" value="Transposase_20"/>
    <property type="match status" value="1"/>
</dbReference>
<dbReference type="RefSeq" id="WP_212022466.1">
    <property type="nucleotide sequence ID" value="NZ_JAAFYZ010000497.1"/>
</dbReference>
<protein>
    <submittedName>
        <fullName evidence="4">IS110 family transposase</fullName>
    </submittedName>
</protein>
<evidence type="ECO:0000259" key="2">
    <source>
        <dbReference type="Pfam" id="PF01548"/>
    </source>
</evidence>
<evidence type="ECO:0000259" key="3">
    <source>
        <dbReference type="Pfam" id="PF02371"/>
    </source>
</evidence>
<evidence type="ECO:0000256" key="1">
    <source>
        <dbReference type="SAM" id="MobiDB-lite"/>
    </source>
</evidence>
<comment type="caution">
    <text evidence="4">The sequence shown here is derived from an EMBL/GenBank/DDBJ whole genome shotgun (WGS) entry which is preliminary data.</text>
</comment>
<feature type="region of interest" description="Disordered" evidence="1">
    <location>
        <begin position="214"/>
        <end position="235"/>
    </location>
</feature>
<proteinExistence type="predicted"/>
<dbReference type="InterPro" id="IPR003346">
    <property type="entry name" value="Transposase_20"/>
</dbReference>